<comment type="similarity">
    <text evidence="5 20">Belongs to the MurB family.</text>
</comment>
<comment type="cofactor">
    <cofactor evidence="1 20">
        <name>FAD</name>
        <dbReference type="ChEBI" id="CHEBI:57692"/>
    </cofactor>
</comment>
<keyword evidence="13 20" id="KW-0133">Cell shape</keyword>
<evidence type="ECO:0000256" key="12">
    <source>
        <dbReference type="ARBA" id="ARBA00022857"/>
    </source>
</evidence>
<dbReference type="InterPro" id="IPR016169">
    <property type="entry name" value="FAD-bd_PCMH_sub2"/>
</dbReference>
<dbReference type="SUPFAM" id="SSF56194">
    <property type="entry name" value="Uridine diphospho-N-Acetylenolpyruvylglucosamine reductase, MurB, C-terminal domain"/>
    <property type="match status" value="1"/>
</dbReference>
<keyword evidence="16 20" id="KW-0131">Cell cycle</keyword>
<evidence type="ECO:0000256" key="1">
    <source>
        <dbReference type="ARBA" id="ARBA00001974"/>
    </source>
</evidence>
<dbReference type="Gene3D" id="3.30.43.10">
    <property type="entry name" value="Uridine Diphospho-n-acetylenolpyruvylglucosamine Reductase, domain 2"/>
    <property type="match status" value="1"/>
</dbReference>
<keyword evidence="15 20" id="KW-0560">Oxidoreductase</keyword>
<dbReference type="Gene3D" id="3.90.78.10">
    <property type="entry name" value="UDP-N-acetylenolpyruvoylglucosamine reductase, C-terminal domain"/>
    <property type="match status" value="1"/>
</dbReference>
<evidence type="ECO:0000256" key="17">
    <source>
        <dbReference type="ARBA" id="ARBA00023316"/>
    </source>
</evidence>
<dbReference type="Gene3D" id="3.30.465.10">
    <property type="match status" value="1"/>
</dbReference>
<evidence type="ECO:0000256" key="2">
    <source>
        <dbReference type="ARBA" id="ARBA00003921"/>
    </source>
</evidence>
<dbReference type="GO" id="GO:0071555">
    <property type="term" value="P:cell wall organization"/>
    <property type="evidence" value="ECO:0007669"/>
    <property type="project" value="UniProtKB-KW"/>
</dbReference>
<evidence type="ECO:0000256" key="19">
    <source>
        <dbReference type="ARBA" id="ARBA00048914"/>
    </source>
</evidence>
<name>A0AAC8XLU5_9ALTE</name>
<protein>
    <recommendedName>
        <fullName evidence="7 20">UDP-N-acetylenolpyruvoylglucosamine reductase</fullName>
        <ecNumber evidence="6 20">1.3.1.98</ecNumber>
    </recommendedName>
    <alternativeName>
        <fullName evidence="18 20">UDP-N-acetylmuramate dehydrogenase</fullName>
    </alternativeName>
</protein>
<keyword evidence="10 20" id="KW-0285">Flavoprotein</keyword>
<dbReference type="GO" id="GO:0009252">
    <property type="term" value="P:peptidoglycan biosynthetic process"/>
    <property type="evidence" value="ECO:0007669"/>
    <property type="project" value="UniProtKB-UniRule"/>
</dbReference>
<keyword evidence="12 20" id="KW-0521">NADP</keyword>
<evidence type="ECO:0000256" key="4">
    <source>
        <dbReference type="ARBA" id="ARBA00004752"/>
    </source>
</evidence>
<dbReference type="EMBL" id="CP013928">
    <property type="protein sequence ID" value="AMJ79918.1"/>
    <property type="molecule type" value="Genomic_DNA"/>
</dbReference>
<evidence type="ECO:0000256" key="3">
    <source>
        <dbReference type="ARBA" id="ARBA00004496"/>
    </source>
</evidence>
<dbReference type="GO" id="GO:0005829">
    <property type="term" value="C:cytosol"/>
    <property type="evidence" value="ECO:0007669"/>
    <property type="project" value="TreeGrafter"/>
</dbReference>
<keyword evidence="8 20" id="KW-0963">Cytoplasm</keyword>
<dbReference type="GO" id="GO:0071949">
    <property type="term" value="F:FAD binding"/>
    <property type="evidence" value="ECO:0007669"/>
    <property type="project" value="InterPro"/>
</dbReference>
<accession>A0AAC8XLU5</accession>
<dbReference type="NCBIfam" id="TIGR00179">
    <property type="entry name" value="murB"/>
    <property type="match status" value="1"/>
</dbReference>
<dbReference type="PANTHER" id="PTHR21071">
    <property type="entry name" value="UDP-N-ACETYLENOLPYRUVOYLGLUCOSAMINE REDUCTASE"/>
    <property type="match status" value="1"/>
</dbReference>
<dbReference type="SUPFAM" id="SSF56176">
    <property type="entry name" value="FAD-binding/transporter-associated domain-like"/>
    <property type="match status" value="1"/>
</dbReference>
<dbReference type="EC" id="1.3.1.98" evidence="6 20"/>
<evidence type="ECO:0000256" key="13">
    <source>
        <dbReference type="ARBA" id="ARBA00022960"/>
    </source>
</evidence>
<dbReference type="Pfam" id="PF02873">
    <property type="entry name" value="MurB_C"/>
    <property type="match status" value="1"/>
</dbReference>
<dbReference type="InterPro" id="IPR011601">
    <property type="entry name" value="MurB_C"/>
</dbReference>
<evidence type="ECO:0000256" key="6">
    <source>
        <dbReference type="ARBA" id="ARBA00012518"/>
    </source>
</evidence>
<keyword evidence="9 20" id="KW-0132">Cell division</keyword>
<dbReference type="Pfam" id="PF01565">
    <property type="entry name" value="FAD_binding_4"/>
    <property type="match status" value="1"/>
</dbReference>
<evidence type="ECO:0000256" key="14">
    <source>
        <dbReference type="ARBA" id="ARBA00022984"/>
    </source>
</evidence>
<dbReference type="InterPro" id="IPR016167">
    <property type="entry name" value="FAD-bd_PCMH_sub1"/>
</dbReference>
<feature type="active site" evidence="20">
    <location>
        <position position="348"/>
    </location>
</feature>
<dbReference type="GO" id="GO:0008762">
    <property type="term" value="F:UDP-N-acetylmuramate dehydrogenase activity"/>
    <property type="evidence" value="ECO:0007669"/>
    <property type="project" value="UniProtKB-UniRule"/>
</dbReference>
<evidence type="ECO:0000256" key="18">
    <source>
        <dbReference type="ARBA" id="ARBA00031026"/>
    </source>
</evidence>
<dbReference type="PROSITE" id="PS51387">
    <property type="entry name" value="FAD_PCMH"/>
    <property type="match status" value="1"/>
</dbReference>
<dbReference type="InterPro" id="IPR036635">
    <property type="entry name" value="MurB_C_sf"/>
</dbReference>
<dbReference type="InterPro" id="IPR036318">
    <property type="entry name" value="FAD-bd_PCMH-like_sf"/>
</dbReference>
<evidence type="ECO:0000313" key="23">
    <source>
        <dbReference type="Proteomes" id="UP000061468"/>
    </source>
</evidence>
<dbReference type="RefSeq" id="WP_015068180.1">
    <property type="nucleotide sequence ID" value="NZ_CP013928.1"/>
</dbReference>
<organism evidence="22 23">
    <name type="scientific">Alteromonas mediterranea</name>
    <dbReference type="NCBI Taxonomy" id="314275"/>
    <lineage>
        <taxon>Bacteria</taxon>
        <taxon>Pseudomonadati</taxon>
        <taxon>Pseudomonadota</taxon>
        <taxon>Gammaproteobacteria</taxon>
        <taxon>Alteromonadales</taxon>
        <taxon>Alteromonadaceae</taxon>
        <taxon>Alteromonas/Salinimonas group</taxon>
        <taxon>Alteromonas</taxon>
    </lineage>
</organism>
<keyword evidence="14 20" id="KW-0573">Peptidoglycan synthesis</keyword>
<evidence type="ECO:0000256" key="8">
    <source>
        <dbReference type="ARBA" id="ARBA00022490"/>
    </source>
</evidence>
<evidence type="ECO:0000256" key="7">
    <source>
        <dbReference type="ARBA" id="ARBA00015188"/>
    </source>
</evidence>
<dbReference type="InterPro" id="IPR003170">
    <property type="entry name" value="MurB"/>
</dbReference>
<evidence type="ECO:0000256" key="11">
    <source>
        <dbReference type="ARBA" id="ARBA00022827"/>
    </source>
</evidence>
<comment type="subcellular location">
    <subcellularLocation>
        <location evidence="3 20">Cytoplasm</location>
    </subcellularLocation>
</comment>
<dbReference type="Proteomes" id="UP000061468">
    <property type="component" value="Chromosome"/>
</dbReference>
<dbReference type="InterPro" id="IPR016166">
    <property type="entry name" value="FAD-bd_PCMH"/>
</dbReference>
<dbReference type="GO" id="GO:0008360">
    <property type="term" value="P:regulation of cell shape"/>
    <property type="evidence" value="ECO:0007669"/>
    <property type="project" value="UniProtKB-KW"/>
</dbReference>
<feature type="active site" evidence="20">
    <location>
        <position position="159"/>
    </location>
</feature>
<keyword evidence="17 20" id="KW-0961">Cell wall biogenesis/degradation</keyword>
<evidence type="ECO:0000259" key="21">
    <source>
        <dbReference type="PROSITE" id="PS51387"/>
    </source>
</evidence>
<evidence type="ECO:0000256" key="10">
    <source>
        <dbReference type="ARBA" id="ARBA00022630"/>
    </source>
</evidence>
<comment type="pathway">
    <text evidence="4 20">Cell wall biogenesis; peptidoglycan biosynthesis.</text>
</comment>
<evidence type="ECO:0000256" key="16">
    <source>
        <dbReference type="ARBA" id="ARBA00023306"/>
    </source>
</evidence>
<dbReference type="GO" id="GO:0051301">
    <property type="term" value="P:cell division"/>
    <property type="evidence" value="ECO:0007669"/>
    <property type="project" value="UniProtKB-KW"/>
</dbReference>
<keyword evidence="11 20" id="KW-0274">FAD</keyword>
<evidence type="ECO:0000256" key="9">
    <source>
        <dbReference type="ARBA" id="ARBA00022618"/>
    </source>
</evidence>
<reference evidence="22 23" key="1">
    <citation type="submission" date="2015-12" db="EMBL/GenBank/DDBJ databases">
        <title>Intraspecies pangenome expansion in the marine bacterium Alteromonas.</title>
        <authorList>
            <person name="Lopez-Perez M."/>
            <person name="Rodriguez-Valera F."/>
        </authorList>
    </citation>
    <scope>NUCLEOTIDE SEQUENCE [LARGE SCALE GENOMIC DNA]</scope>
    <source>
        <strain evidence="22 23">UM8</strain>
    </source>
</reference>
<sequence>MPSLQSYSTFGLSASCNSIESFVDVPSFLSLYNSIKQSADSAVYILGGGSNSIFTKDFDGTVLVNEIKGISHFDTESHHYLRVGAGENWHEFVTLCMEEKWYGFENLALIPGSVGACPIQNIGAYGREVNALIDKVECVLLETGEQVLLNKEDCQFGYRDSVFKHALANKVLITHVNFKLPKDYELETSYGELAALSEPTPEKVYSKVIEIRKSKLPDPNVLGNAGSFFKNPVVPTSVFHSIQKDYDVVPHFVITNKVTPPTETSDLGVTLKQQDNTKQNEELIKIPAAWLIDQAGFKGKTLNKVRCHPTQPLVLTNLGGATGEDLITMAKNIIASVHDKFGVKLEPEVRLLGSKGLISL</sequence>
<dbReference type="AlphaFoldDB" id="A0AAC8XLU5"/>
<dbReference type="HAMAP" id="MF_00037">
    <property type="entry name" value="MurB"/>
    <property type="match status" value="1"/>
</dbReference>
<feature type="domain" description="FAD-binding PCMH-type" evidence="21">
    <location>
        <begin position="9"/>
        <end position="183"/>
    </location>
</feature>
<dbReference type="NCBIfam" id="NF000755">
    <property type="entry name" value="PRK00046.1"/>
    <property type="match status" value="1"/>
</dbReference>
<evidence type="ECO:0000256" key="5">
    <source>
        <dbReference type="ARBA" id="ARBA00010485"/>
    </source>
</evidence>
<gene>
    <name evidence="20" type="primary">murB</name>
    <name evidence="22" type="ORF">AV942_17305</name>
</gene>
<feature type="active site" description="Proton donor" evidence="20">
    <location>
        <position position="227"/>
    </location>
</feature>
<proteinExistence type="inferred from homology"/>
<evidence type="ECO:0000313" key="22">
    <source>
        <dbReference type="EMBL" id="AMJ79918.1"/>
    </source>
</evidence>
<dbReference type="InterPro" id="IPR006094">
    <property type="entry name" value="Oxid_FAD_bind_N"/>
</dbReference>
<comment type="function">
    <text evidence="2 20">Cell wall formation.</text>
</comment>
<comment type="catalytic activity">
    <reaction evidence="19 20">
        <text>UDP-N-acetyl-alpha-D-muramate + NADP(+) = UDP-N-acetyl-3-O-(1-carboxyvinyl)-alpha-D-glucosamine + NADPH + H(+)</text>
        <dbReference type="Rhea" id="RHEA:12248"/>
        <dbReference type="ChEBI" id="CHEBI:15378"/>
        <dbReference type="ChEBI" id="CHEBI:57783"/>
        <dbReference type="ChEBI" id="CHEBI:58349"/>
        <dbReference type="ChEBI" id="CHEBI:68483"/>
        <dbReference type="ChEBI" id="CHEBI:70757"/>
        <dbReference type="EC" id="1.3.1.98"/>
    </reaction>
</comment>
<dbReference type="PANTHER" id="PTHR21071:SF4">
    <property type="entry name" value="UDP-N-ACETYLENOLPYRUVOYLGLUCOSAMINE REDUCTASE"/>
    <property type="match status" value="1"/>
</dbReference>
<evidence type="ECO:0000256" key="15">
    <source>
        <dbReference type="ARBA" id="ARBA00023002"/>
    </source>
</evidence>
<evidence type="ECO:0000256" key="20">
    <source>
        <dbReference type="HAMAP-Rule" id="MF_00037"/>
    </source>
</evidence>